<dbReference type="Pfam" id="PF14432">
    <property type="entry name" value="DYW_deaminase"/>
    <property type="match status" value="1"/>
</dbReference>
<comment type="similarity">
    <text evidence="2">Belongs to the type II topoisomerase GyrB family.</text>
</comment>
<keyword evidence="4 8" id="KW-0067">ATP-binding</keyword>
<dbReference type="PANTHER" id="PTHR45866">
    <property type="entry name" value="DNA GYRASE/TOPOISOMERASE SUBUNIT B"/>
    <property type="match status" value="1"/>
</dbReference>
<feature type="non-terminal residue" evidence="11">
    <location>
        <position position="1"/>
    </location>
</feature>
<evidence type="ECO:0000256" key="6">
    <source>
        <dbReference type="ARBA" id="ARBA00023125"/>
    </source>
</evidence>
<feature type="domain" description="DYW" evidence="10">
    <location>
        <begin position="399"/>
        <end position="435"/>
    </location>
</feature>
<evidence type="ECO:0000259" key="10">
    <source>
        <dbReference type="Pfam" id="PF14432"/>
    </source>
</evidence>
<dbReference type="Gene3D" id="3.30.565.10">
    <property type="entry name" value="Histidine kinase-like ATPase, C-terminal domain"/>
    <property type="match status" value="1"/>
</dbReference>
<keyword evidence="12" id="KW-1185">Reference proteome</keyword>
<dbReference type="GO" id="GO:0008270">
    <property type="term" value="F:zinc ion binding"/>
    <property type="evidence" value="ECO:0007669"/>
    <property type="project" value="InterPro"/>
</dbReference>
<comment type="catalytic activity">
    <reaction evidence="1 8">
        <text>ATP-dependent breakage, passage and rejoining of double-stranded DNA.</text>
        <dbReference type="EC" id="5.6.2.2"/>
    </reaction>
</comment>
<dbReference type="InterPro" id="IPR018522">
    <property type="entry name" value="TopoIIA_CS"/>
</dbReference>
<organism evidence="11 12">
    <name type="scientific">Coptis chinensis</name>
    <dbReference type="NCBI Taxonomy" id="261450"/>
    <lineage>
        <taxon>Eukaryota</taxon>
        <taxon>Viridiplantae</taxon>
        <taxon>Streptophyta</taxon>
        <taxon>Embryophyta</taxon>
        <taxon>Tracheophyta</taxon>
        <taxon>Spermatophyta</taxon>
        <taxon>Magnoliopsida</taxon>
        <taxon>Ranunculales</taxon>
        <taxon>Ranunculaceae</taxon>
        <taxon>Coptidoideae</taxon>
        <taxon>Coptis</taxon>
    </lineage>
</organism>
<keyword evidence="6 8" id="KW-0238">DNA-binding</keyword>
<dbReference type="Gene3D" id="3.40.50.670">
    <property type="match status" value="1"/>
</dbReference>
<dbReference type="SUPFAM" id="SSF56719">
    <property type="entry name" value="Type II DNA topoisomerase"/>
    <property type="match status" value="1"/>
</dbReference>
<name>A0A835IR88_9MAGN</name>
<dbReference type="InterPro" id="IPR013506">
    <property type="entry name" value="Topo_IIA_bsu_dom2"/>
</dbReference>
<dbReference type="InterPro" id="IPR032867">
    <property type="entry name" value="DYW_dom"/>
</dbReference>
<evidence type="ECO:0000256" key="3">
    <source>
        <dbReference type="ARBA" id="ARBA00022741"/>
    </source>
</evidence>
<dbReference type="Pfam" id="PF20431">
    <property type="entry name" value="E_motif"/>
    <property type="match status" value="1"/>
</dbReference>
<sequence length="441" mass="48662">GNTLLIRNHLEHSDIIDENTIKFSMVLDELLHPRPLFTTSVKFDHTTVAGRIRELAFLNPELTITLRKEDDDPEKTQHNEYYYAGGLLEYVKWLNSDKKPIHDTVGFRNEVEGITIDLALQWCSDAYSDTVLGYANSIRTVDGGTHIGGGTHIDGVKASLTKTLNNLGKKSKLIKEKDISLSGEHEREGLTCVISVKVPNPDFEGQTKAALAAKRARELVRQESVLKSSSLLGKLADCSATDPAESEIFIVEGDSAGGSAKQGLDRHFQCKSKPADLTLLGSFDEPNAAVWGSLSGACRIHCNPELAEYAAGYLFELEPTYSGNYILLANIYSAAGRWGDAARIRRLMKARGVTKPPGCSWIEVKRRVHCFIVGDTSHSLVDEISAKMNNLYSEIKEIGYVPDTKYVLQNLEEDEKEDSLCGHSKKLAIAFGLDRKHAAQV</sequence>
<dbReference type="AlphaFoldDB" id="A0A835IR88"/>
<dbReference type="GO" id="GO:0003918">
    <property type="term" value="F:DNA topoisomerase type II (double strand cut, ATP-hydrolyzing) activity"/>
    <property type="evidence" value="ECO:0007669"/>
    <property type="project" value="UniProtKB-UniRule"/>
</dbReference>
<comment type="function">
    <text evidence="8">Control of topological states of DNA by transient breakage and subsequent rejoining of DNA strands. Topoisomerase II makes double-strand breaks.</text>
</comment>
<comment type="subunit">
    <text evidence="8">Homodimer.</text>
</comment>
<dbReference type="InterPro" id="IPR013759">
    <property type="entry name" value="Topo_IIA_B_C"/>
</dbReference>
<dbReference type="InterPro" id="IPR036890">
    <property type="entry name" value="HATPase_C_sf"/>
</dbReference>
<dbReference type="GO" id="GO:0005524">
    <property type="term" value="F:ATP binding"/>
    <property type="evidence" value="ECO:0007669"/>
    <property type="project" value="UniProtKB-UniRule"/>
</dbReference>
<keyword evidence="3 8" id="KW-0547">Nucleotide-binding</keyword>
<dbReference type="GO" id="GO:0003677">
    <property type="term" value="F:DNA binding"/>
    <property type="evidence" value="ECO:0007669"/>
    <property type="project" value="UniProtKB-UniRule"/>
</dbReference>
<dbReference type="Proteomes" id="UP000631114">
    <property type="component" value="Unassembled WGS sequence"/>
</dbReference>
<dbReference type="OrthoDB" id="185373at2759"/>
<evidence type="ECO:0000313" key="12">
    <source>
        <dbReference type="Proteomes" id="UP000631114"/>
    </source>
</evidence>
<keyword evidence="5 8" id="KW-0799">Topoisomerase</keyword>
<dbReference type="PANTHER" id="PTHR45866:SF1">
    <property type="entry name" value="DNA GYRASE SUBUNIT B, MITOCHONDRIAL"/>
    <property type="match status" value="1"/>
</dbReference>
<evidence type="ECO:0000313" key="11">
    <source>
        <dbReference type="EMBL" id="KAF9621929.1"/>
    </source>
</evidence>
<evidence type="ECO:0000256" key="5">
    <source>
        <dbReference type="ARBA" id="ARBA00023029"/>
    </source>
</evidence>
<evidence type="ECO:0000256" key="8">
    <source>
        <dbReference type="RuleBase" id="RU362094"/>
    </source>
</evidence>
<evidence type="ECO:0000256" key="1">
    <source>
        <dbReference type="ARBA" id="ARBA00000185"/>
    </source>
</evidence>
<dbReference type="PROSITE" id="PS00177">
    <property type="entry name" value="TOPOISOMERASE_II"/>
    <property type="match status" value="1"/>
</dbReference>
<dbReference type="Gene3D" id="3.30.230.10">
    <property type="match status" value="1"/>
</dbReference>
<protein>
    <recommendedName>
        <fullName evidence="8">DNA topoisomerase 2</fullName>
        <ecNumber evidence="8">5.6.2.2</ecNumber>
    </recommendedName>
</protein>
<evidence type="ECO:0000259" key="9">
    <source>
        <dbReference type="Pfam" id="PF00204"/>
    </source>
</evidence>
<dbReference type="InterPro" id="IPR000565">
    <property type="entry name" value="Topo_IIA_B"/>
</dbReference>
<dbReference type="InterPro" id="IPR020568">
    <property type="entry name" value="Ribosomal_Su5_D2-typ_SF"/>
</dbReference>
<dbReference type="InterPro" id="IPR013760">
    <property type="entry name" value="Topo_IIA-like_dom_sf"/>
</dbReference>
<dbReference type="SUPFAM" id="SSF55874">
    <property type="entry name" value="ATPase domain of HSP90 chaperone/DNA topoisomerase II/histidine kinase"/>
    <property type="match status" value="1"/>
</dbReference>
<dbReference type="EC" id="5.6.2.2" evidence="8"/>
<evidence type="ECO:0000256" key="7">
    <source>
        <dbReference type="ARBA" id="ARBA00023235"/>
    </source>
</evidence>
<proteinExistence type="inferred from homology"/>
<dbReference type="EMBL" id="JADFTS010000002">
    <property type="protein sequence ID" value="KAF9621929.1"/>
    <property type="molecule type" value="Genomic_DNA"/>
</dbReference>
<dbReference type="InterPro" id="IPR046848">
    <property type="entry name" value="E_motif"/>
</dbReference>
<reference evidence="11 12" key="1">
    <citation type="submission" date="2020-10" db="EMBL/GenBank/DDBJ databases">
        <title>The Coptis chinensis genome and diversification of protoberbering-type alkaloids.</title>
        <authorList>
            <person name="Wang B."/>
            <person name="Shu S."/>
            <person name="Song C."/>
            <person name="Liu Y."/>
        </authorList>
    </citation>
    <scope>NUCLEOTIDE SEQUENCE [LARGE SCALE GENOMIC DNA]</scope>
    <source>
        <strain evidence="11">HL-2020</strain>
        <tissue evidence="11">Leaf</tissue>
    </source>
</reference>
<dbReference type="Pfam" id="PF00204">
    <property type="entry name" value="DNA_gyraseB"/>
    <property type="match status" value="1"/>
</dbReference>
<keyword evidence="7 8" id="KW-0413">Isomerase</keyword>
<dbReference type="InterPro" id="IPR001241">
    <property type="entry name" value="Topo_IIA"/>
</dbReference>
<comment type="similarity">
    <text evidence="8">Belongs to the type II topoisomerase family.</text>
</comment>
<feature type="domain" description="DNA topoisomerase type IIA subunit B" evidence="9">
    <location>
        <begin position="86"/>
        <end position="222"/>
    </location>
</feature>
<evidence type="ECO:0000256" key="4">
    <source>
        <dbReference type="ARBA" id="ARBA00022840"/>
    </source>
</evidence>
<gene>
    <name evidence="11" type="ORF">IFM89_029149</name>
</gene>
<dbReference type="SUPFAM" id="SSF54211">
    <property type="entry name" value="Ribosomal protein S5 domain 2-like"/>
    <property type="match status" value="1"/>
</dbReference>
<accession>A0A835IR88</accession>
<dbReference type="GO" id="GO:0006265">
    <property type="term" value="P:DNA topological change"/>
    <property type="evidence" value="ECO:0007669"/>
    <property type="project" value="UniProtKB-UniRule"/>
</dbReference>
<dbReference type="SMART" id="SM00433">
    <property type="entry name" value="TOP2c"/>
    <property type="match status" value="1"/>
</dbReference>
<dbReference type="PRINTS" id="PR01159">
    <property type="entry name" value="DNAGYRASEB"/>
</dbReference>
<comment type="caution">
    <text evidence="11">The sequence shown here is derived from an EMBL/GenBank/DDBJ whole genome shotgun (WGS) entry which is preliminary data.</text>
</comment>
<evidence type="ECO:0000256" key="2">
    <source>
        <dbReference type="ARBA" id="ARBA00010708"/>
    </source>
</evidence>
<dbReference type="InterPro" id="IPR014721">
    <property type="entry name" value="Ribsml_uS5_D2-typ_fold_subgr"/>
</dbReference>